<dbReference type="InterPro" id="IPR003154">
    <property type="entry name" value="S1/P1nuclease"/>
</dbReference>
<dbReference type="GO" id="GO:0003676">
    <property type="term" value="F:nucleic acid binding"/>
    <property type="evidence" value="ECO:0007669"/>
    <property type="project" value="InterPro"/>
</dbReference>
<dbReference type="Gene3D" id="1.10.575.10">
    <property type="entry name" value="P1 Nuclease"/>
    <property type="match status" value="1"/>
</dbReference>
<feature type="chain" id="PRO_5041990447" description="S1/P1 Nuclease" evidence="8">
    <location>
        <begin position="21"/>
        <end position="308"/>
    </location>
</feature>
<evidence type="ECO:0000256" key="3">
    <source>
        <dbReference type="ARBA" id="ARBA00022723"/>
    </source>
</evidence>
<dbReference type="GO" id="GO:0016788">
    <property type="term" value="F:hydrolase activity, acting on ester bonds"/>
    <property type="evidence" value="ECO:0007669"/>
    <property type="project" value="InterPro"/>
</dbReference>
<reference evidence="9" key="1">
    <citation type="submission" date="2023-07" db="EMBL/GenBank/DDBJ databases">
        <authorList>
            <consortium name="AG Swart"/>
            <person name="Singh M."/>
            <person name="Singh A."/>
            <person name="Seah K."/>
            <person name="Emmerich C."/>
        </authorList>
    </citation>
    <scope>NUCLEOTIDE SEQUENCE</scope>
    <source>
        <strain evidence="9">DP1</strain>
    </source>
</reference>
<keyword evidence="10" id="KW-1185">Reference proteome</keyword>
<dbReference type="GO" id="GO:0004519">
    <property type="term" value="F:endonuclease activity"/>
    <property type="evidence" value="ECO:0007669"/>
    <property type="project" value="UniProtKB-KW"/>
</dbReference>
<proteinExistence type="inferred from homology"/>
<organism evidence="9 10">
    <name type="scientific">Euplotes crassus</name>
    <dbReference type="NCBI Taxonomy" id="5936"/>
    <lineage>
        <taxon>Eukaryota</taxon>
        <taxon>Sar</taxon>
        <taxon>Alveolata</taxon>
        <taxon>Ciliophora</taxon>
        <taxon>Intramacronucleata</taxon>
        <taxon>Spirotrichea</taxon>
        <taxon>Hypotrichia</taxon>
        <taxon>Euplotida</taxon>
        <taxon>Euplotidae</taxon>
        <taxon>Moneuplotes</taxon>
    </lineage>
</organism>
<evidence type="ECO:0000256" key="4">
    <source>
        <dbReference type="ARBA" id="ARBA00022759"/>
    </source>
</evidence>
<evidence type="ECO:0000256" key="7">
    <source>
        <dbReference type="ARBA" id="ARBA00023180"/>
    </source>
</evidence>
<keyword evidence="3" id="KW-0479">Metal-binding</keyword>
<gene>
    <name evidence="9" type="ORF">ECRASSUSDP1_LOCUS18118</name>
</gene>
<evidence type="ECO:0000256" key="2">
    <source>
        <dbReference type="ARBA" id="ARBA00022722"/>
    </source>
</evidence>
<keyword evidence="8" id="KW-0732">Signal</keyword>
<keyword evidence="4" id="KW-0255">Endonuclease</keyword>
<comment type="similarity">
    <text evidence="1">Belongs to the nuclease type I family.</text>
</comment>
<comment type="caution">
    <text evidence="9">The sequence shown here is derived from an EMBL/GenBank/DDBJ whole genome shotgun (WGS) entry which is preliminary data.</text>
</comment>
<name>A0AAD1XPX1_EUPCR</name>
<dbReference type="GO" id="GO:0046872">
    <property type="term" value="F:metal ion binding"/>
    <property type="evidence" value="ECO:0007669"/>
    <property type="project" value="UniProtKB-KW"/>
</dbReference>
<dbReference type="PANTHER" id="PTHR33146:SF10">
    <property type="entry name" value="STRAND-SPECIFIC NUCLEASE, PUTATIVE-RELATED"/>
    <property type="match status" value="1"/>
</dbReference>
<evidence type="ECO:0000256" key="5">
    <source>
        <dbReference type="ARBA" id="ARBA00022801"/>
    </source>
</evidence>
<dbReference type="PANTHER" id="PTHR33146">
    <property type="entry name" value="ENDONUCLEASE 4"/>
    <property type="match status" value="1"/>
</dbReference>
<keyword evidence="2" id="KW-0540">Nuclease</keyword>
<dbReference type="GO" id="GO:0006308">
    <property type="term" value="P:DNA catabolic process"/>
    <property type="evidence" value="ECO:0007669"/>
    <property type="project" value="InterPro"/>
</dbReference>
<evidence type="ECO:0000256" key="8">
    <source>
        <dbReference type="SAM" id="SignalP"/>
    </source>
</evidence>
<sequence>MKGAIFTLILVLACISSSYAFWSTGHMIISRIAYEQLKEKNETLYNLIEEDIKLLQEFSVEVNHSFVEAAIWADDNKEIAFNQFTEWHYANTPVILPDFEGEILSQPQNVTWGINEMVKTLSYTKTPKFNNSLALSFSWRYLLHLIGDIHQPLHASTMFSAQFPDGDMGGNLFMIDYEAEDMNNLHSLWDASVDQYGSIWAPLSDDEWTSIGEFADSIMKMYPRESVQARVDITDPRVWAKESFNLAKEVVYSDLKSGDKITPEYLKIGRKAVNEQLAVGGYRLADALLNLAQKRYSESIIKQKLQSS</sequence>
<dbReference type="InterPro" id="IPR008947">
    <property type="entry name" value="PLipase_C/P1_nuclease_dom_sf"/>
</dbReference>
<accession>A0AAD1XPX1</accession>
<dbReference type="SUPFAM" id="SSF48537">
    <property type="entry name" value="Phospholipase C/P1 nuclease"/>
    <property type="match status" value="1"/>
</dbReference>
<keyword evidence="6" id="KW-1015">Disulfide bond</keyword>
<dbReference type="CDD" id="cd11010">
    <property type="entry name" value="S1-P1_nuclease"/>
    <property type="match status" value="1"/>
</dbReference>
<evidence type="ECO:0008006" key="11">
    <source>
        <dbReference type="Google" id="ProtNLM"/>
    </source>
</evidence>
<dbReference type="AlphaFoldDB" id="A0AAD1XPX1"/>
<feature type="signal peptide" evidence="8">
    <location>
        <begin position="1"/>
        <end position="20"/>
    </location>
</feature>
<evidence type="ECO:0000313" key="9">
    <source>
        <dbReference type="EMBL" id="CAI2376743.1"/>
    </source>
</evidence>
<protein>
    <recommendedName>
        <fullName evidence="11">S1/P1 Nuclease</fullName>
    </recommendedName>
</protein>
<dbReference type="EMBL" id="CAMPGE010018316">
    <property type="protein sequence ID" value="CAI2376743.1"/>
    <property type="molecule type" value="Genomic_DNA"/>
</dbReference>
<evidence type="ECO:0000313" key="10">
    <source>
        <dbReference type="Proteomes" id="UP001295684"/>
    </source>
</evidence>
<evidence type="ECO:0000256" key="1">
    <source>
        <dbReference type="ARBA" id="ARBA00009547"/>
    </source>
</evidence>
<evidence type="ECO:0000256" key="6">
    <source>
        <dbReference type="ARBA" id="ARBA00023157"/>
    </source>
</evidence>
<dbReference type="Pfam" id="PF02265">
    <property type="entry name" value="S1-P1_nuclease"/>
    <property type="match status" value="1"/>
</dbReference>
<keyword evidence="7" id="KW-0325">Glycoprotein</keyword>
<keyword evidence="5" id="KW-0378">Hydrolase</keyword>
<dbReference type="Proteomes" id="UP001295684">
    <property type="component" value="Unassembled WGS sequence"/>
</dbReference>